<keyword evidence="11 18" id="KW-0482">Metalloprotease</keyword>
<dbReference type="Proteomes" id="UP000597762">
    <property type="component" value="Unassembled WGS sequence"/>
</dbReference>
<feature type="domain" description="Aminopeptidase N-like N-terminal" evidence="21">
    <location>
        <begin position="1"/>
        <end position="65"/>
    </location>
</feature>
<dbReference type="GO" id="GO:0005886">
    <property type="term" value="C:plasma membrane"/>
    <property type="evidence" value="ECO:0007669"/>
    <property type="project" value="UniProtKB-SubCell"/>
</dbReference>
<evidence type="ECO:0000259" key="20">
    <source>
        <dbReference type="Pfam" id="PF11838"/>
    </source>
</evidence>
<dbReference type="InterPro" id="IPR034016">
    <property type="entry name" value="M1_APN-typ"/>
</dbReference>
<dbReference type="Pfam" id="PF11838">
    <property type="entry name" value="ERAP1_C"/>
    <property type="match status" value="1"/>
</dbReference>
<evidence type="ECO:0000313" key="23">
    <source>
        <dbReference type="Proteomes" id="UP000597762"/>
    </source>
</evidence>
<dbReference type="Gene3D" id="1.10.390.10">
    <property type="entry name" value="Neutral Protease Domain 2"/>
    <property type="match status" value="1"/>
</dbReference>
<dbReference type="CDD" id="cd09601">
    <property type="entry name" value="M1_APN-Q_like"/>
    <property type="match status" value="1"/>
</dbReference>
<keyword evidence="12" id="KW-0472">Membrane</keyword>
<dbReference type="EC" id="3.4.11.-" evidence="18"/>
<dbReference type="Gene3D" id="1.25.50.20">
    <property type="match status" value="1"/>
</dbReference>
<evidence type="ECO:0000256" key="14">
    <source>
        <dbReference type="ARBA" id="ARBA00023180"/>
    </source>
</evidence>
<protein>
    <recommendedName>
        <fullName evidence="18">Aminopeptidase</fullName>
        <ecNumber evidence="18">3.4.11.-</ecNumber>
    </recommendedName>
</protein>
<dbReference type="PANTHER" id="PTHR11533">
    <property type="entry name" value="PROTEASE M1 ZINC METALLOPROTEASE"/>
    <property type="match status" value="1"/>
</dbReference>
<comment type="subcellular location">
    <subcellularLocation>
        <location evidence="2">Cell membrane</location>
    </subcellularLocation>
    <subcellularLocation>
        <location evidence="1">Membrane</location>
        <topology evidence="1">Single-pass membrane protein</topology>
    </subcellularLocation>
</comment>
<dbReference type="SUPFAM" id="SSF55486">
    <property type="entry name" value="Metalloproteases ('zincins'), catalytic domain"/>
    <property type="match status" value="1"/>
</dbReference>
<comment type="cofactor">
    <cofactor evidence="16 18">
        <name>Zn(2+)</name>
        <dbReference type="ChEBI" id="CHEBI:29105"/>
    </cofactor>
    <text evidence="16 18">Binds 1 zinc ion per subunit.</text>
</comment>
<evidence type="ECO:0000256" key="17">
    <source>
        <dbReference type="PIRSR" id="PIRSR634016-4"/>
    </source>
</evidence>
<evidence type="ECO:0000256" key="12">
    <source>
        <dbReference type="ARBA" id="ARBA00023136"/>
    </source>
</evidence>
<dbReference type="GO" id="GO:0006508">
    <property type="term" value="P:proteolysis"/>
    <property type="evidence" value="ECO:0007669"/>
    <property type="project" value="UniProtKB-KW"/>
</dbReference>
<evidence type="ECO:0000256" key="8">
    <source>
        <dbReference type="ARBA" id="ARBA00022801"/>
    </source>
</evidence>
<dbReference type="PRINTS" id="PR00756">
    <property type="entry name" value="ALADIPTASE"/>
</dbReference>
<dbReference type="PANTHER" id="PTHR11533:SF294">
    <property type="entry name" value="THYROTROPIN-RELEASING HORMONE-DEGRADING ECTOENZYME"/>
    <property type="match status" value="1"/>
</dbReference>
<evidence type="ECO:0000256" key="16">
    <source>
        <dbReference type="PIRSR" id="PIRSR634016-3"/>
    </source>
</evidence>
<feature type="binding site" evidence="16">
    <location>
        <position position="176"/>
    </location>
    <ligand>
        <name>Zn(2+)</name>
        <dbReference type="ChEBI" id="CHEBI:29105"/>
        <note>catalytic</note>
    </ligand>
</feature>
<feature type="binding site" evidence="16">
    <location>
        <position position="172"/>
    </location>
    <ligand>
        <name>Zn(2+)</name>
        <dbReference type="ChEBI" id="CHEBI:29105"/>
        <note>catalytic</note>
    </ligand>
</feature>
<evidence type="ECO:0000256" key="15">
    <source>
        <dbReference type="PIRSR" id="PIRSR634016-1"/>
    </source>
</evidence>
<accession>A0A812D2X8</accession>
<evidence type="ECO:0000256" key="9">
    <source>
        <dbReference type="ARBA" id="ARBA00022833"/>
    </source>
</evidence>
<keyword evidence="23" id="KW-1185">Reference proteome</keyword>
<dbReference type="InterPro" id="IPR042097">
    <property type="entry name" value="Aminopeptidase_N-like_N_sf"/>
</dbReference>
<dbReference type="InterPro" id="IPR024571">
    <property type="entry name" value="ERAP1-like_C_dom"/>
</dbReference>
<dbReference type="GO" id="GO:0008270">
    <property type="term" value="F:zinc ion binding"/>
    <property type="evidence" value="ECO:0007669"/>
    <property type="project" value="UniProtKB-UniRule"/>
</dbReference>
<dbReference type="OrthoDB" id="510539at2759"/>
<keyword evidence="9 16" id="KW-0862">Zinc</keyword>
<keyword evidence="7 16" id="KW-0479">Metal-binding</keyword>
<keyword evidence="13" id="KW-1015">Disulfide bond</keyword>
<dbReference type="InterPro" id="IPR045357">
    <property type="entry name" value="Aminopeptidase_N-like_N"/>
</dbReference>
<evidence type="ECO:0000313" key="22">
    <source>
        <dbReference type="EMBL" id="CAE1286693.1"/>
    </source>
</evidence>
<dbReference type="Pfam" id="PF01433">
    <property type="entry name" value="Peptidase_M1"/>
    <property type="match status" value="1"/>
</dbReference>
<comment type="caution">
    <text evidence="22">The sequence shown here is derived from an EMBL/GenBank/DDBJ whole genome shotgun (WGS) entry which is preliminary data.</text>
</comment>
<dbReference type="FunFam" id="2.60.40.1910:FF:000003">
    <property type="entry name" value="Aminopeptidase"/>
    <property type="match status" value="1"/>
</dbReference>
<dbReference type="GO" id="GO:0005615">
    <property type="term" value="C:extracellular space"/>
    <property type="evidence" value="ECO:0007669"/>
    <property type="project" value="TreeGrafter"/>
</dbReference>
<dbReference type="GO" id="GO:0005737">
    <property type="term" value="C:cytoplasm"/>
    <property type="evidence" value="ECO:0007669"/>
    <property type="project" value="TreeGrafter"/>
</dbReference>
<evidence type="ECO:0000256" key="5">
    <source>
        <dbReference type="ARBA" id="ARBA00022670"/>
    </source>
</evidence>
<dbReference type="GO" id="GO:0042277">
    <property type="term" value="F:peptide binding"/>
    <property type="evidence" value="ECO:0007669"/>
    <property type="project" value="TreeGrafter"/>
</dbReference>
<dbReference type="FunFam" id="1.10.390.10:FF:000016">
    <property type="entry name" value="Glutamyl aminopeptidase"/>
    <property type="match status" value="1"/>
</dbReference>
<organism evidence="22 23">
    <name type="scientific">Acanthosepion pharaonis</name>
    <name type="common">Pharaoh cuttlefish</name>
    <name type="synonym">Sepia pharaonis</name>
    <dbReference type="NCBI Taxonomy" id="158019"/>
    <lineage>
        <taxon>Eukaryota</taxon>
        <taxon>Metazoa</taxon>
        <taxon>Spiralia</taxon>
        <taxon>Lophotrochozoa</taxon>
        <taxon>Mollusca</taxon>
        <taxon>Cephalopoda</taxon>
        <taxon>Coleoidea</taxon>
        <taxon>Decapodiformes</taxon>
        <taxon>Sepiida</taxon>
        <taxon>Sepiina</taxon>
        <taxon>Sepiidae</taxon>
        <taxon>Acanthosepion</taxon>
    </lineage>
</organism>
<dbReference type="Gene3D" id="2.60.40.1730">
    <property type="entry name" value="tricorn interacting facor f3 domain"/>
    <property type="match status" value="1"/>
</dbReference>
<dbReference type="InterPro" id="IPR014782">
    <property type="entry name" value="Peptidase_M1_dom"/>
</dbReference>
<evidence type="ECO:0000256" key="4">
    <source>
        <dbReference type="ARBA" id="ARBA00022475"/>
    </source>
</evidence>
<evidence type="ECO:0000256" key="11">
    <source>
        <dbReference type="ARBA" id="ARBA00023049"/>
    </source>
</evidence>
<gene>
    <name evidence="22" type="ORF">SPHA_46151</name>
</gene>
<evidence type="ECO:0000256" key="10">
    <source>
        <dbReference type="ARBA" id="ARBA00022989"/>
    </source>
</evidence>
<dbReference type="GO" id="GO:0043171">
    <property type="term" value="P:peptide catabolic process"/>
    <property type="evidence" value="ECO:0007669"/>
    <property type="project" value="TreeGrafter"/>
</dbReference>
<keyword evidence="5 18" id="KW-0645">Protease</keyword>
<feature type="site" description="Transition state stabilizer" evidence="17">
    <location>
        <position position="258"/>
    </location>
</feature>
<evidence type="ECO:0000259" key="21">
    <source>
        <dbReference type="Pfam" id="PF17900"/>
    </source>
</evidence>
<dbReference type="Pfam" id="PF17900">
    <property type="entry name" value="Peptidase_M1_N"/>
    <property type="match status" value="1"/>
</dbReference>
<name>A0A812D2X8_ACAPH</name>
<evidence type="ECO:0000256" key="6">
    <source>
        <dbReference type="ARBA" id="ARBA00022692"/>
    </source>
</evidence>
<dbReference type="AlphaFoldDB" id="A0A812D2X8"/>
<evidence type="ECO:0000256" key="7">
    <source>
        <dbReference type="ARBA" id="ARBA00022723"/>
    </source>
</evidence>
<dbReference type="GO" id="GO:0070006">
    <property type="term" value="F:metalloaminopeptidase activity"/>
    <property type="evidence" value="ECO:0007669"/>
    <property type="project" value="TreeGrafter"/>
</dbReference>
<evidence type="ECO:0000256" key="3">
    <source>
        <dbReference type="ARBA" id="ARBA00010136"/>
    </source>
</evidence>
<evidence type="ECO:0000256" key="2">
    <source>
        <dbReference type="ARBA" id="ARBA00004236"/>
    </source>
</evidence>
<dbReference type="FunFam" id="1.25.50.20:FF:000001">
    <property type="entry name" value="Aminopeptidase"/>
    <property type="match status" value="1"/>
</dbReference>
<dbReference type="InterPro" id="IPR027268">
    <property type="entry name" value="Peptidase_M4/M1_CTD_sf"/>
</dbReference>
<evidence type="ECO:0000256" key="13">
    <source>
        <dbReference type="ARBA" id="ARBA00023157"/>
    </source>
</evidence>
<dbReference type="EMBL" id="CAHIKZ030002423">
    <property type="protein sequence ID" value="CAE1286693.1"/>
    <property type="molecule type" value="Genomic_DNA"/>
</dbReference>
<evidence type="ECO:0000256" key="1">
    <source>
        <dbReference type="ARBA" id="ARBA00004167"/>
    </source>
</evidence>
<sequence>MQAFDARKVFPCFDEPGMKARFTVTIIYPPDYVALSNMPATSTTVLNDDWRRTQYAPTPIMSTYLLAFVIADYTYKEKVSPKNYTVRVWSTHDKIEQTNYAMSIIEPIYDFFTDYFNVTDVMPKTDHVTVPDFSGGAMENWGLVIYRETSLLYDPEVSSSTNKFLIILIISHEIAHTWFGNMATMKWWDDLWLNEGFASILMYFGINHIYPEWDAFSLQVVLEIIPVMETDALLTSHPVSSTINSIHDIMEKFDDIAYKKGLAILRMLKGFLGWEGFRRSLQNYIKKYQFDNAQMDELWQVYTETINGPLKIKDIMDTWSLQMGYPVINVTNQGDYYQIAQSRFLLIPGGTYNASESPFQYKWHIPFVYCFQSNPLDTKLQWLNTDTDRIKRSESGWILGNVDHTGYYRVNYEVEMWDQLTEQLHQNHTVLLPANRAGLIDDALNLARAQLLGYPIALNMTTYLKKEKDYVPWQAFMNALEFINGMLDSTESYGNFKKYLTDLVTPAFKATTFEETGTVRERLMQKLILNAACDLEIPDAVKYANEMFKKWMNNGYRLSPDLATIIYSVGVREGSTKEWEYVWNRTEHTYVASEKEMLLEALAQTQVPWLLWRYANWIFDNRKIRPQDVQLVAKHLTKSSLGRIMAVQLLVNKWDQILQMFSQDVFLISDLIKYLTKFINNPFHLDQVTHLFRSKPPLGSKNAIDNAIEIIRANVKWVTTNEKVITKWLHQYDEKNLR</sequence>
<dbReference type="InterPro" id="IPR050344">
    <property type="entry name" value="Peptidase_M1_aminopeptidases"/>
</dbReference>
<keyword evidence="10" id="KW-1133">Transmembrane helix</keyword>
<keyword evidence="8 18" id="KW-0378">Hydrolase</keyword>
<feature type="binding site" evidence="16">
    <location>
        <position position="195"/>
    </location>
    <ligand>
        <name>Zn(2+)</name>
        <dbReference type="ChEBI" id="CHEBI:29105"/>
        <note>catalytic</note>
    </ligand>
</feature>
<keyword evidence="4" id="KW-1003">Cell membrane</keyword>
<dbReference type="InterPro" id="IPR001930">
    <property type="entry name" value="Peptidase_M1"/>
</dbReference>
<comment type="similarity">
    <text evidence="3 18">Belongs to the peptidase M1 family.</text>
</comment>
<dbReference type="SUPFAM" id="SSF63737">
    <property type="entry name" value="Leukotriene A4 hydrolase N-terminal domain"/>
    <property type="match status" value="1"/>
</dbReference>
<feature type="domain" description="Peptidase M1 membrane alanine aminopeptidase" evidence="19">
    <location>
        <begin position="100"/>
        <end position="319"/>
    </location>
</feature>
<keyword evidence="6" id="KW-0812">Transmembrane</keyword>
<reference evidence="22" key="1">
    <citation type="submission" date="2021-01" db="EMBL/GenBank/DDBJ databases">
        <authorList>
            <person name="Li R."/>
            <person name="Bekaert M."/>
        </authorList>
    </citation>
    <scope>NUCLEOTIDE SEQUENCE</scope>
    <source>
        <strain evidence="22">Farmed</strain>
    </source>
</reference>
<keyword evidence="14" id="KW-0325">Glycoprotein</keyword>
<proteinExistence type="inferred from homology"/>
<dbReference type="Gene3D" id="2.60.40.1910">
    <property type="match status" value="1"/>
</dbReference>
<evidence type="ECO:0000256" key="18">
    <source>
        <dbReference type="RuleBase" id="RU364040"/>
    </source>
</evidence>
<feature type="active site" description="Proton acceptor" evidence="15">
    <location>
        <position position="173"/>
    </location>
</feature>
<evidence type="ECO:0000259" key="19">
    <source>
        <dbReference type="Pfam" id="PF01433"/>
    </source>
</evidence>
<feature type="domain" description="ERAP1-like C-terminal" evidence="20">
    <location>
        <begin position="397"/>
        <end position="713"/>
    </location>
</feature>
<keyword evidence="18 22" id="KW-0031">Aminopeptidase</keyword>